<feature type="transmembrane region" description="Helical" evidence="1">
    <location>
        <begin position="135"/>
        <end position="155"/>
    </location>
</feature>
<dbReference type="Pfam" id="PF10993">
    <property type="entry name" value="DUF2818"/>
    <property type="match status" value="2"/>
</dbReference>
<protein>
    <submittedName>
        <fullName evidence="2">Putative membrane protein</fullName>
    </submittedName>
</protein>
<keyword evidence="1" id="KW-0812">Transmembrane</keyword>
<keyword evidence="3" id="KW-1185">Reference proteome</keyword>
<proteinExistence type="predicted"/>
<evidence type="ECO:0000313" key="3">
    <source>
        <dbReference type="Proteomes" id="UP000019095"/>
    </source>
</evidence>
<evidence type="ECO:0000256" key="1">
    <source>
        <dbReference type="SAM" id="Phobius"/>
    </source>
</evidence>
<dbReference type="RefSeq" id="WP_025373164.1">
    <property type="nucleotide sequence ID" value="NZ_CP003915.1"/>
</dbReference>
<dbReference type="eggNOG" id="ENOG5032Z6F">
    <property type="taxonomic scope" value="Bacteria"/>
</dbReference>
<evidence type="ECO:0000313" key="2">
    <source>
        <dbReference type="EMBL" id="AHG64519.1"/>
    </source>
</evidence>
<feature type="transmembrane region" description="Helical" evidence="1">
    <location>
        <begin position="106"/>
        <end position="123"/>
    </location>
</feature>
<dbReference type="Proteomes" id="UP000019095">
    <property type="component" value="Chromosome"/>
</dbReference>
<organism evidence="2 3">
    <name type="scientific">Advenella mimigardefordensis (strain DSM 17166 / LMG 22922 / DPN7)</name>
    <dbReference type="NCBI Taxonomy" id="1247726"/>
    <lineage>
        <taxon>Bacteria</taxon>
        <taxon>Pseudomonadati</taxon>
        <taxon>Pseudomonadota</taxon>
        <taxon>Betaproteobacteria</taxon>
        <taxon>Burkholderiales</taxon>
        <taxon>Alcaligenaceae</taxon>
    </lineage>
</organism>
<feature type="transmembrane region" description="Helical" evidence="1">
    <location>
        <begin position="44"/>
        <end position="66"/>
    </location>
</feature>
<dbReference type="HOGENOM" id="CLU_1554544_0_0_4"/>
<dbReference type="AlphaFoldDB" id="W0PCB9"/>
<dbReference type="OrthoDB" id="5785537at2"/>
<keyword evidence="1" id="KW-1133">Transmembrane helix</keyword>
<dbReference type="EMBL" id="CP003915">
    <property type="protein sequence ID" value="AHG64519.1"/>
    <property type="molecule type" value="Genomic_DNA"/>
</dbReference>
<name>W0PCB9_ADVMD</name>
<dbReference type="STRING" id="1247726.MIM_c24450"/>
<gene>
    <name evidence="2" type="ORF">MIM_c24450</name>
</gene>
<sequence>MYPAESIWIFIALAFAFAIVPFLTERAFVFTPWQQAGEPVQRPFWFCFLRAVVSYGVIAAGCWLLSTQSGNLPYMFGGVVLLGAALYAPGAMVTPYVSVKHVSTRLLEVLLGYFIVGAIGFAIEANYANPAVKNWEFYAIAACLYVVLAYPGFVWRHLMKHPARHHKSA</sequence>
<feature type="transmembrane region" description="Helical" evidence="1">
    <location>
        <begin position="6"/>
        <end position="23"/>
    </location>
</feature>
<dbReference type="KEGG" id="amim:MIM_c24450"/>
<feature type="transmembrane region" description="Helical" evidence="1">
    <location>
        <begin position="72"/>
        <end position="94"/>
    </location>
</feature>
<reference evidence="2 3" key="1">
    <citation type="journal article" date="2014" name="Microbiology">
        <title>Unravelling the complete genome sequence of Advenella mimigardefordensis strain DPN7T and novel insights in the catabolism of the xenobiotic polythioester precursor 3,3'-dithiodipropionate.</title>
        <authorList>
            <person name="Wubbeler J.H."/>
            <person name="Hiessl S."/>
            <person name="Schuldes J."/>
            <person name="Thurmer A."/>
            <person name="Daniel R."/>
            <person name="Steinbuchel A."/>
        </authorList>
    </citation>
    <scope>NUCLEOTIDE SEQUENCE [LARGE SCALE GENOMIC DNA]</scope>
    <source>
        <strain evidence="3">DSM 17166 / LMG 22922 / DPN7</strain>
    </source>
</reference>
<keyword evidence="1" id="KW-0472">Membrane</keyword>
<dbReference type="InterPro" id="IPR016768">
    <property type="entry name" value="UCP019883"/>
</dbReference>
<dbReference type="PATRIC" id="fig|1247726.3.peg.2688"/>
<accession>W0PCB9</accession>